<proteinExistence type="inferred from homology"/>
<evidence type="ECO:0000313" key="7">
    <source>
        <dbReference type="Proteomes" id="UP000596660"/>
    </source>
</evidence>
<reference evidence="6" key="1">
    <citation type="journal article" date="2017" name="Nature">
        <title>The genome of Chenopodium quinoa.</title>
        <authorList>
            <person name="Jarvis D.E."/>
            <person name="Ho Y.S."/>
            <person name="Lightfoot D.J."/>
            <person name="Schmoeckel S.M."/>
            <person name="Li B."/>
            <person name="Borm T.J.A."/>
            <person name="Ohyanagi H."/>
            <person name="Mineta K."/>
            <person name="Michell C.T."/>
            <person name="Saber N."/>
            <person name="Kharbatia N.M."/>
            <person name="Rupper R.R."/>
            <person name="Sharp A.R."/>
            <person name="Dally N."/>
            <person name="Boughton B.A."/>
            <person name="Woo Y.H."/>
            <person name="Gao G."/>
            <person name="Schijlen E.G.W.M."/>
            <person name="Guo X."/>
            <person name="Momin A.A."/>
            <person name="Negrao S."/>
            <person name="Al-Babili S."/>
            <person name="Gehring C."/>
            <person name="Roessner U."/>
            <person name="Jung C."/>
            <person name="Murphy K."/>
            <person name="Arold S.T."/>
            <person name="Gojobori T."/>
            <person name="van der Linden C.G."/>
            <person name="van Loo E.N."/>
            <person name="Jellen E.N."/>
            <person name="Maughan P.J."/>
            <person name="Tester M."/>
        </authorList>
    </citation>
    <scope>NUCLEOTIDE SEQUENCE [LARGE SCALE GENOMIC DNA]</scope>
    <source>
        <strain evidence="6">cv. PI 614886</strain>
    </source>
</reference>
<evidence type="ECO:0000256" key="4">
    <source>
        <dbReference type="SAM" id="MobiDB-lite"/>
    </source>
</evidence>
<dbReference type="EnsemblPlants" id="AUR62023330-RA">
    <property type="protein sequence ID" value="AUR62023330-RA:cds"/>
    <property type="gene ID" value="AUR62023330"/>
</dbReference>
<evidence type="ECO:0000256" key="1">
    <source>
        <dbReference type="ARBA" id="ARBA00023016"/>
    </source>
</evidence>
<sequence>MEKVGLVNDNHDYVREDHEAEGDNQGKMNGGKKNDQQKTTLRTPADIYEHPSFYSFILDMPGLDAHNIKVKVEKGILHVSGKKKKKQIIGEPTTTGNEGVKVIRIERRRARYMRKFTLSADANHEDIKAAYKDGVLSIIVAKKTNKQLSFADVEQGSESRLTLSFAPSLKQPTAYSQGIRVVYWLTACLTVCLTGFGGGVGKGSRGGSGCEIGQNWLSKTQRGQLYL</sequence>
<dbReference type="SMR" id="A0A803M4F7"/>
<dbReference type="Pfam" id="PF00011">
    <property type="entry name" value="HSP20"/>
    <property type="match status" value="1"/>
</dbReference>
<dbReference type="CDD" id="cd06464">
    <property type="entry name" value="ACD_sHsps-like"/>
    <property type="match status" value="1"/>
</dbReference>
<comment type="similarity">
    <text evidence="2 3">Belongs to the small heat shock protein (HSP20) family.</text>
</comment>
<dbReference type="InterPro" id="IPR002068">
    <property type="entry name" value="A-crystallin/Hsp20_dom"/>
</dbReference>
<evidence type="ECO:0000256" key="2">
    <source>
        <dbReference type="PROSITE-ProRule" id="PRU00285"/>
    </source>
</evidence>
<dbReference type="InterPro" id="IPR031107">
    <property type="entry name" value="Small_HSP"/>
</dbReference>
<feature type="domain" description="SHSP" evidence="5">
    <location>
        <begin position="36"/>
        <end position="158"/>
    </location>
</feature>
<reference evidence="6" key="2">
    <citation type="submission" date="2021-03" db="UniProtKB">
        <authorList>
            <consortium name="EnsemblPlants"/>
        </authorList>
    </citation>
    <scope>IDENTIFICATION</scope>
</reference>
<feature type="compositionally biased region" description="Basic and acidic residues" evidence="4">
    <location>
        <begin position="1"/>
        <end position="18"/>
    </location>
</feature>
<organism evidence="6 7">
    <name type="scientific">Chenopodium quinoa</name>
    <name type="common">Quinoa</name>
    <dbReference type="NCBI Taxonomy" id="63459"/>
    <lineage>
        <taxon>Eukaryota</taxon>
        <taxon>Viridiplantae</taxon>
        <taxon>Streptophyta</taxon>
        <taxon>Embryophyta</taxon>
        <taxon>Tracheophyta</taxon>
        <taxon>Spermatophyta</taxon>
        <taxon>Magnoliopsida</taxon>
        <taxon>eudicotyledons</taxon>
        <taxon>Gunneridae</taxon>
        <taxon>Pentapetalae</taxon>
        <taxon>Caryophyllales</taxon>
        <taxon>Chenopodiaceae</taxon>
        <taxon>Chenopodioideae</taxon>
        <taxon>Atripliceae</taxon>
        <taxon>Chenopodium</taxon>
    </lineage>
</organism>
<keyword evidence="7" id="KW-1185">Reference proteome</keyword>
<dbReference type="AlphaFoldDB" id="A0A803M4F7"/>
<keyword evidence="1" id="KW-0346">Stress response</keyword>
<dbReference type="SUPFAM" id="SSF49764">
    <property type="entry name" value="HSP20-like chaperones"/>
    <property type="match status" value="1"/>
</dbReference>
<dbReference type="Gene3D" id="2.60.40.790">
    <property type="match status" value="1"/>
</dbReference>
<dbReference type="Gramene" id="AUR62023330-RA">
    <property type="protein sequence ID" value="AUR62023330-RA:cds"/>
    <property type="gene ID" value="AUR62023330"/>
</dbReference>
<dbReference type="InterPro" id="IPR008978">
    <property type="entry name" value="HSP20-like_chaperone"/>
</dbReference>
<evidence type="ECO:0000259" key="5">
    <source>
        <dbReference type="PROSITE" id="PS01031"/>
    </source>
</evidence>
<evidence type="ECO:0000256" key="3">
    <source>
        <dbReference type="RuleBase" id="RU003616"/>
    </source>
</evidence>
<dbReference type="PANTHER" id="PTHR11527">
    <property type="entry name" value="HEAT-SHOCK PROTEIN 20 FAMILY MEMBER"/>
    <property type="match status" value="1"/>
</dbReference>
<dbReference type="Proteomes" id="UP000596660">
    <property type="component" value="Unplaced"/>
</dbReference>
<evidence type="ECO:0000313" key="6">
    <source>
        <dbReference type="EnsemblPlants" id="AUR62023330-RA:cds"/>
    </source>
</evidence>
<name>A0A803M4F7_CHEQI</name>
<protein>
    <recommendedName>
        <fullName evidence="5">SHSP domain-containing protein</fullName>
    </recommendedName>
</protein>
<feature type="region of interest" description="Disordered" evidence="4">
    <location>
        <begin position="1"/>
        <end position="39"/>
    </location>
</feature>
<dbReference type="PROSITE" id="PS01031">
    <property type="entry name" value="SHSP"/>
    <property type="match status" value="1"/>
</dbReference>
<accession>A0A803M4F7</accession>